<evidence type="ECO:0000313" key="3">
    <source>
        <dbReference type="Proteomes" id="UP000694427"/>
    </source>
</evidence>
<dbReference type="AlphaFoldDB" id="A0A8C1QH78"/>
<comment type="subcellular location">
    <subcellularLocation>
        <location evidence="1">Cytoplasm</location>
    </subcellularLocation>
</comment>
<comment type="domain">
    <text evidence="1">Forms a beta-barrel structure that accommodates hydrophobic ligands in its interior.</text>
</comment>
<comment type="function">
    <text evidence="1">Binds free fatty acids and their coenzyme A derivatives, bilirubin, and some other small molecules in the cytoplasm. Involved in intracellular lipid transport.</text>
</comment>
<accession>A0A8C1QH78</accession>
<dbReference type="GO" id="GO:0005504">
    <property type="term" value="F:fatty acid binding"/>
    <property type="evidence" value="ECO:0007669"/>
    <property type="project" value="UniProtKB-UniRule"/>
</dbReference>
<dbReference type="InterPro" id="IPR000463">
    <property type="entry name" value="Fatty_acid-bd"/>
</dbReference>
<dbReference type="Proteomes" id="UP000694700">
    <property type="component" value="Unplaced"/>
</dbReference>
<sequence length="192" mass="21839">MHCTECFMHCIECCMHCIECCMHCTECCMHCIECCMHCTECCMHCIECCMHCIERFMHCIECFMHCIDHYIECCMHCTANHLIIFSGLPDDMIEKGKDIKSVSEIEQNGDQFKVTVTTGPKVLTNSFTVGQEAEIETLTGEKMKAVVNKEGNKLKVVLNKITSITELVDENTLVNTLTLGSLVYKRISKRLA</sequence>
<dbReference type="Ensembl" id="ENSCCRT00010044144.1">
    <property type="protein sequence ID" value="ENSCCRP00010040186.1"/>
    <property type="gene ID" value="ENSCCRG00010017176.1"/>
</dbReference>
<protein>
    <recommendedName>
        <fullName evidence="1">Fatty acid-binding protein, liver</fullName>
        <shortName evidence="1">L-FABP</shortName>
    </recommendedName>
    <alternativeName>
        <fullName evidence="1">Liver-type fatty acid-binding protein</fullName>
    </alternativeName>
</protein>
<keyword evidence="1" id="KW-0963">Cytoplasm</keyword>
<dbReference type="SUPFAM" id="SSF50814">
    <property type="entry name" value="Lipocalins"/>
    <property type="match status" value="1"/>
</dbReference>
<name>A0A8C1QH78_CYPCA</name>
<keyword evidence="1" id="KW-0813">Transport</keyword>
<dbReference type="InterPro" id="IPR012674">
    <property type="entry name" value="Calycin"/>
</dbReference>
<dbReference type="Pfam" id="PF14651">
    <property type="entry name" value="Lipocalin_7"/>
    <property type="match status" value="1"/>
</dbReference>
<dbReference type="GO" id="GO:0005737">
    <property type="term" value="C:cytoplasm"/>
    <property type="evidence" value="ECO:0007669"/>
    <property type="project" value="UniProtKB-SubCell"/>
</dbReference>
<dbReference type="Gene3D" id="2.40.128.20">
    <property type="match status" value="1"/>
</dbReference>
<comment type="similarity">
    <text evidence="1">Belongs to the calycin superfamily. Fatty-acid binding protein (FABP) family.</text>
</comment>
<proteinExistence type="inferred from homology"/>
<dbReference type="Proteomes" id="UP000694427">
    <property type="component" value="Unplaced"/>
</dbReference>
<dbReference type="Ensembl" id="ENSCCRT00015000669.1">
    <property type="protein sequence ID" value="ENSCCRP00015000640.1"/>
    <property type="gene ID" value="ENSCCRG00015000404.1"/>
</dbReference>
<organism evidence="2 3">
    <name type="scientific">Cyprinus carpio</name>
    <name type="common">Common carp</name>
    <dbReference type="NCBI Taxonomy" id="7962"/>
    <lineage>
        <taxon>Eukaryota</taxon>
        <taxon>Metazoa</taxon>
        <taxon>Chordata</taxon>
        <taxon>Craniata</taxon>
        <taxon>Vertebrata</taxon>
        <taxon>Euteleostomi</taxon>
        <taxon>Actinopterygii</taxon>
        <taxon>Neopterygii</taxon>
        <taxon>Teleostei</taxon>
        <taxon>Ostariophysi</taxon>
        <taxon>Cypriniformes</taxon>
        <taxon>Cyprinidae</taxon>
        <taxon>Cyprininae</taxon>
        <taxon>Cyprinus</taxon>
    </lineage>
</organism>
<evidence type="ECO:0000313" key="2">
    <source>
        <dbReference type="Ensembl" id="ENSCCRP00010040186.1"/>
    </source>
</evidence>
<keyword evidence="3" id="KW-1185">Reference proteome</keyword>
<evidence type="ECO:0000256" key="1">
    <source>
        <dbReference type="RuleBase" id="RU369022"/>
    </source>
</evidence>
<keyword evidence="1" id="KW-0446">Lipid-binding</keyword>
<reference evidence="2" key="1">
    <citation type="submission" date="2025-05" db="UniProtKB">
        <authorList>
            <consortium name="Ensembl"/>
        </authorList>
    </citation>
    <scope>IDENTIFICATION</scope>
</reference>
<dbReference type="GO" id="GO:0015908">
    <property type="term" value="P:fatty acid transport"/>
    <property type="evidence" value="ECO:0007669"/>
    <property type="project" value="UniProtKB-UniRule"/>
</dbReference>
<dbReference type="PRINTS" id="PR00178">
    <property type="entry name" value="FATTYACIDBP"/>
</dbReference>
<dbReference type="CDD" id="cd19444">
    <property type="entry name" value="FABP1"/>
    <property type="match status" value="1"/>
</dbReference>